<dbReference type="AlphaFoldDB" id="A0A1Y2JM74"/>
<proteinExistence type="predicted"/>
<evidence type="ECO:0000313" key="3">
    <source>
        <dbReference type="Proteomes" id="UP000193335"/>
    </source>
</evidence>
<protein>
    <submittedName>
        <fullName evidence="2">Uncharacterized protein</fullName>
    </submittedName>
</protein>
<gene>
    <name evidence="2" type="ORF">BSZ19_21795</name>
</gene>
<accession>A0A1Y2JM74</accession>
<dbReference type="EMBL" id="NAFL01000255">
    <property type="protein sequence ID" value="OSJ31585.1"/>
    <property type="molecule type" value="Genomic_DNA"/>
</dbReference>
<evidence type="ECO:0000313" key="2">
    <source>
        <dbReference type="EMBL" id="OSJ31585.1"/>
    </source>
</evidence>
<sequence>MYREPVLDELRQVERQVVEGEGQLAEQEALVFGLKRQKQDTSKAEDELERMRTDQRRLQQERQRLLSGLQP</sequence>
<name>A0A1Y2JM74_BRAJP</name>
<feature type="compositionally biased region" description="Basic and acidic residues" evidence="1">
    <location>
        <begin position="37"/>
        <end position="64"/>
    </location>
</feature>
<dbReference type="Proteomes" id="UP000193335">
    <property type="component" value="Unassembled WGS sequence"/>
</dbReference>
<feature type="region of interest" description="Disordered" evidence="1">
    <location>
        <begin position="35"/>
        <end position="71"/>
    </location>
</feature>
<evidence type="ECO:0000256" key="1">
    <source>
        <dbReference type="SAM" id="MobiDB-lite"/>
    </source>
</evidence>
<comment type="caution">
    <text evidence="2">The sequence shown here is derived from an EMBL/GenBank/DDBJ whole genome shotgun (WGS) entry which is preliminary data.</text>
</comment>
<reference evidence="2 3" key="1">
    <citation type="submission" date="2017-03" db="EMBL/GenBank/DDBJ databases">
        <title>Whole genome sequences of fourteen strains of Bradyrhizobium canariense and one strain of Bradyrhizobium japonicum isolated from Lupinus (Papilionoideae: Genisteae) species in Algeria.</title>
        <authorList>
            <person name="Crovadore J."/>
            <person name="Chekireb D."/>
            <person name="Brachmann A."/>
            <person name="Chablais R."/>
            <person name="Cochard B."/>
            <person name="Lefort F."/>
        </authorList>
    </citation>
    <scope>NUCLEOTIDE SEQUENCE [LARGE SCALE GENOMIC DNA]</scope>
    <source>
        <strain evidence="2 3">UBMA197</strain>
    </source>
</reference>
<organism evidence="2 3">
    <name type="scientific">Bradyrhizobium japonicum</name>
    <dbReference type="NCBI Taxonomy" id="375"/>
    <lineage>
        <taxon>Bacteria</taxon>
        <taxon>Pseudomonadati</taxon>
        <taxon>Pseudomonadota</taxon>
        <taxon>Alphaproteobacteria</taxon>
        <taxon>Hyphomicrobiales</taxon>
        <taxon>Nitrobacteraceae</taxon>
        <taxon>Bradyrhizobium</taxon>
    </lineage>
</organism>